<gene>
    <name evidence="9" type="primary">RP-L10</name>
    <name evidence="6" type="synonym">rpl10</name>
    <name evidence="9" type="synonym">rplJ</name>
    <name evidence="6" type="synonym">rplP0</name>
</gene>
<evidence type="ECO:0000256" key="3">
    <source>
        <dbReference type="ARBA" id="ARBA00022884"/>
    </source>
</evidence>
<dbReference type="Gene3D" id="3.30.70.1730">
    <property type="match status" value="1"/>
</dbReference>
<feature type="compositionally biased region" description="Polar residues" evidence="7">
    <location>
        <begin position="271"/>
        <end position="280"/>
    </location>
</feature>
<dbReference type="GO" id="GO:0070180">
    <property type="term" value="F:large ribosomal subunit rRNA binding"/>
    <property type="evidence" value="ECO:0007669"/>
    <property type="project" value="UniProtKB-UniRule"/>
</dbReference>
<dbReference type="EMBL" id="KF900538">
    <property type="protein sequence ID" value="AIE98528.1"/>
    <property type="molecule type" value="Genomic_DNA"/>
</dbReference>
<sequence>MHENRTAYPKKKAQMYQLLQDLPKKYSVTALVRMEKVRASQLLPLRKKLQGEVEIISIKDKVAQRSLEKLDIPGIEKMKEKLTGQCVFMFTNMSPFKLNVLLAKNKILLTARGGDIASMDVIVPPKNTGIAPGPMLTEFKENKIPTKIDQGTIWILKETTPVKKGEAISTKLAALLGKLDIKPIEAKIVLNSALSEGILFAEEELTVDVEKFKESLIQAAQEAKSLSIEIGYITPDNAEQLISKAAQSARSLSIESGFLTDETKEQILQKAHTQAQNVSSKLPAEATTDDAPAEKADAEPKADAPAEKADAEPKADAPAEKAE</sequence>
<dbReference type="SUPFAM" id="SSF160369">
    <property type="entry name" value="Ribosomal protein L10-like"/>
    <property type="match status" value="1"/>
</dbReference>
<dbReference type="Gene3D" id="3.90.105.20">
    <property type="match status" value="1"/>
</dbReference>
<dbReference type="HAMAP" id="MF_00280">
    <property type="entry name" value="Ribosomal_uL10_arch"/>
    <property type="match status" value="1"/>
</dbReference>
<keyword evidence="3 6" id="KW-0694">RNA-binding</keyword>
<dbReference type="FunFam" id="3.90.105.20:FF:000001">
    <property type="entry name" value="60S acidic ribosomal protein P0"/>
    <property type="match status" value="1"/>
</dbReference>
<comment type="subunit">
    <text evidence="6">Part of the 50S ribosomal subunit. Forms part of the ribosomal stalk which helps the ribosome interact with GTP-bound translation factors. Forms a heptameric L10(L12)2(L12)2(L12)2 complex, where L10 forms an elongated spine to which the L12 dimers bind in a sequential fashion.</text>
</comment>
<dbReference type="PANTHER" id="PTHR45699:SF3">
    <property type="entry name" value="LARGE RIBOSOMAL SUBUNIT PROTEIN UL10"/>
    <property type="match status" value="1"/>
</dbReference>
<accession>A0A075G4K3</accession>
<dbReference type="Gene3D" id="6.10.140.760">
    <property type="match status" value="1"/>
</dbReference>
<dbReference type="PANTHER" id="PTHR45699">
    <property type="entry name" value="60S ACIDIC RIBOSOMAL PROTEIN P0"/>
    <property type="match status" value="1"/>
</dbReference>
<dbReference type="InterPro" id="IPR043164">
    <property type="entry name" value="Ribosomal_uL10-like_insert_sf"/>
</dbReference>
<keyword evidence="5 6" id="KW-0687">Ribonucleoprotein</keyword>
<dbReference type="InterPro" id="IPR022909">
    <property type="entry name" value="Ribosomal_uL10_arc"/>
</dbReference>
<dbReference type="InterPro" id="IPR001790">
    <property type="entry name" value="Ribosomal_uL10"/>
</dbReference>
<dbReference type="InterPro" id="IPR040637">
    <property type="entry name" value="Ribosomal_uL10-like_insert"/>
</dbReference>
<evidence type="ECO:0000256" key="7">
    <source>
        <dbReference type="SAM" id="MobiDB-lite"/>
    </source>
</evidence>
<comment type="similarity">
    <text evidence="1 6">Belongs to the universal ribosomal protein uL10 family.</text>
</comment>
<evidence type="ECO:0000259" key="8">
    <source>
        <dbReference type="Pfam" id="PF17777"/>
    </source>
</evidence>
<comment type="function">
    <text evidence="6">Forms part of the ribosomal stalk, playing a central role in the interaction of the ribosome with GTP-bound translation factors.</text>
</comment>
<dbReference type="GO" id="GO:0022625">
    <property type="term" value="C:cytosolic large ribosomal subunit"/>
    <property type="evidence" value="ECO:0007669"/>
    <property type="project" value="TreeGrafter"/>
</dbReference>
<protein>
    <recommendedName>
        <fullName evidence="6">Large ribosomal subunit protein uL10</fullName>
    </recommendedName>
    <alternativeName>
        <fullName evidence="6">Acidic ribosomal protein P0 homolog</fullName>
    </alternativeName>
</protein>
<evidence type="ECO:0000313" key="9">
    <source>
        <dbReference type="EMBL" id="AIE98528.1"/>
    </source>
</evidence>
<dbReference type="GO" id="GO:0003735">
    <property type="term" value="F:structural constituent of ribosome"/>
    <property type="evidence" value="ECO:0007669"/>
    <property type="project" value="TreeGrafter"/>
</dbReference>
<feature type="domain" description="Large ribosomal subunit protein uL10-like insertion" evidence="8">
    <location>
        <begin position="111"/>
        <end position="181"/>
    </location>
</feature>
<proteinExistence type="inferred from homology"/>
<keyword evidence="2 6" id="KW-0699">rRNA-binding</keyword>
<name>A0A075G4K3_9ARCH</name>
<organism evidence="9">
    <name type="scientific">uncultured marine thaumarchaeote KM3_06_A04</name>
    <dbReference type="NCBI Taxonomy" id="1455973"/>
    <lineage>
        <taxon>Archaea</taxon>
        <taxon>Nitrososphaerota</taxon>
        <taxon>environmental samples</taxon>
    </lineage>
</organism>
<evidence type="ECO:0000256" key="4">
    <source>
        <dbReference type="ARBA" id="ARBA00022980"/>
    </source>
</evidence>
<keyword evidence="4 6" id="KW-0689">Ribosomal protein</keyword>
<dbReference type="Pfam" id="PF17777">
    <property type="entry name" value="RL10P_insert"/>
    <property type="match status" value="1"/>
</dbReference>
<dbReference type="InterPro" id="IPR043141">
    <property type="entry name" value="Ribosomal_uL10-like_sf"/>
</dbReference>
<evidence type="ECO:0000256" key="1">
    <source>
        <dbReference type="ARBA" id="ARBA00008889"/>
    </source>
</evidence>
<dbReference type="AlphaFoldDB" id="A0A075G4K3"/>
<evidence type="ECO:0000256" key="6">
    <source>
        <dbReference type="HAMAP-Rule" id="MF_00280"/>
    </source>
</evidence>
<feature type="region of interest" description="Disordered" evidence="7">
    <location>
        <begin position="269"/>
        <end position="323"/>
    </location>
</feature>
<dbReference type="InterPro" id="IPR050323">
    <property type="entry name" value="Ribosomal_protein_uL10"/>
</dbReference>
<evidence type="ECO:0000256" key="5">
    <source>
        <dbReference type="ARBA" id="ARBA00023274"/>
    </source>
</evidence>
<dbReference type="GO" id="GO:0000027">
    <property type="term" value="P:ribosomal large subunit assembly"/>
    <property type="evidence" value="ECO:0007669"/>
    <property type="project" value="TreeGrafter"/>
</dbReference>
<dbReference type="GO" id="GO:0002181">
    <property type="term" value="P:cytoplasmic translation"/>
    <property type="evidence" value="ECO:0007669"/>
    <property type="project" value="TreeGrafter"/>
</dbReference>
<evidence type="ECO:0000256" key="2">
    <source>
        <dbReference type="ARBA" id="ARBA00022730"/>
    </source>
</evidence>
<dbReference type="Pfam" id="PF00466">
    <property type="entry name" value="Ribosomal_L10"/>
    <property type="match status" value="1"/>
</dbReference>
<reference evidence="9" key="1">
    <citation type="journal article" date="2014" name="Genome Biol. Evol.">
        <title>Pangenome evidence for extensive interdomain horizontal transfer affecting lineage core and shell genes in uncultured planktonic thaumarchaeota and euryarchaeota.</title>
        <authorList>
            <person name="Deschamps P."/>
            <person name="Zivanovic Y."/>
            <person name="Moreira D."/>
            <person name="Rodriguez-Valera F."/>
            <person name="Lopez-Garcia P."/>
        </authorList>
    </citation>
    <scope>NUCLEOTIDE SEQUENCE</scope>
</reference>
<feature type="compositionally biased region" description="Basic and acidic residues" evidence="7">
    <location>
        <begin position="292"/>
        <end position="323"/>
    </location>
</feature>